<evidence type="ECO:0000313" key="3">
    <source>
        <dbReference type="Proteomes" id="UP000664914"/>
    </source>
</evidence>
<name>A0A975D0U6_9SPHN</name>
<feature type="region of interest" description="Disordered" evidence="1">
    <location>
        <begin position="86"/>
        <end position="132"/>
    </location>
</feature>
<reference evidence="2" key="2">
    <citation type="submission" date="2021-04" db="EMBL/GenBank/DDBJ databases">
        <title>Isolation and genomic analysis of the ibuprofen-degrading bacterium Sphingomonas strain MPO218.</title>
        <authorList>
            <person name="Aulestia M."/>
            <person name="Flores A."/>
            <person name="Mangas E.L."/>
            <person name="Perez-Pulido A.J."/>
            <person name="Santero E."/>
            <person name="Camacho E.M."/>
        </authorList>
    </citation>
    <scope>NUCLEOTIDE SEQUENCE</scope>
    <source>
        <strain evidence="2">MPO218</strain>
    </source>
</reference>
<feature type="region of interest" description="Disordered" evidence="1">
    <location>
        <begin position="1"/>
        <end position="20"/>
    </location>
</feature>
<evidence type="ECO:0000256" key="1">
    <source>
        <dbReference type="SAM" id="MobiDB-lite"/>
    </source>
</evidence>
<dbReference type="AlphaFoldDB" id="A0A975D0U6"/>
<gene>
    <name evidence="2" type="ORF">HRJ34_21120</name>
</gene>
<evidence type="ECO:0000313" key="2">
    <source>
        <dbReference type="EMBL" id="QTH20799.1"/>
    </source>
</evidence>
<proteinExistence type="predicted"/>
<sequence>MIDMATQPVQPAEAPANTSVRRKRRLVIANDNGRPTPPAAPIALPPILAFITGVPMAPRQAVEQLIEQAIEALDLLDGDLDVELNGDEVDGINSEDDFWPHSNRQDTPGCPVSDPDLGADDEGEETNEDGEPELYVIWPEYGDDQSSGPINEAYAERIRIATQRADDWRYERRFA</sequence>
<feature type="compositionally biased region" description="Acidic residues" evidence="1">
    <location>
        <begin position="117"/>
        <end position="132"/>
    </location>
</feature>
<accession>A0A975D0U6</accession>
<dbReference type="EMBL" id="CP059319">
    <property type="protein sequence ID" value="QTH20799.1"/>
    <property type="molecule type" value="Genomic_DNA"/>
</dbReference>
<protein>
    <submittedName>
        <fullName evidence="2">Uncharacterized protein</fullName>
    </submittedName>
</protein>
<reference evidence="2" key="1">
    <citation type="submission" date="2020-07" db="EMBL/GenBank/DDBJ databases">
        <authorList>
            <person name="Camacho E."/>
        </authorList>
    </citation>
    <scope>NUCLEOTIDE SEQUENCE</scope>
    <source>
        <strain evidence="2">MPO218</strain>
    </source>
</reference>
<organism evidence="2 3">
    <name type="scientific">Rhizorhabdus wittichii</name>
    <dbReference type="NCBI Taxonomy" id="160791"/>
    <lineage>
        <taxon>Bacteria</taxon>
        <taxon>Pseudomonadati</taxon>
        <taxon>Pseudomonadota</taxon>
        <taxon>Alphaproteobacteria</taxon>
        <taxon>Sphingomonadales</taxon>
        <taxon>Sphingomonadaceae</taxon>
        <taxon>Rhizorhabdus</taxon>
    </lineage>
</organism>
<dbReference type="Proteomes" id="UP000664914">
    <property type="component" value="Chromosome"/>
</dbReference>
<feature type="compositionally biased region" description="Acidic residues" evidence="1">
    <location>
        <begin position="86"/>
        <end position="97"/>
    </location>
</feature>